<sequence>MSDSPTTPVSVVSDSPTVGGSSVSGIFSGNTQVSETMVPSSSRFSSSSLPLSTLVPNTMTVSQHISSERTLPGVTGIPPSTMSASFSDSTAASGNILPGSSTNSGYIQSDSTIMFGSSTPVSGNTLSDSPTMSATSGSGTIPMSGSSPGVSTDSVTTLSANSLTTVATTDKLTTLTTPQTTKLTTSTTSTTTTTTTVDPVRCNGKLPPVSVDASLAVIAPQVIGYRPGTMILIEGHPAAMSSVADRLGVELLLMSASGGTRRCLSIKLPTHQRAQRQASLKISPKYCHKQVVADADGILALRRCNDGFKETGRGSAIIECKKQQGWVDEAGKGNPAGLECERLRQEPEEFNQVSNVYQILSVYSASVAVSSAHRFVGDASSSCHLSRGVCARRKRSPEADPHLRRKPNPSSALSLPPGHTNTTMSGKKWSGNEKTRRSFWSSQIKSHDSRVYPAPIAGLRHGDGVPWVEA</sequence>
<evidence type="ECO:0000313" key="3">
    <source>
        <dbReference type="Proteomes" id="UP000245119"/>
    </source>
</evidence>
<comment type="caution">
    <text evidence="2">The sequence shown here is derived from an EMBL/GenBank/DDBJ whole genome shotgun (WGS) entry which is preliminary data.</text>
</comment>
<proteinExistence type="predicted"/>
<feature type="region of interest" description="Disordered" evidence="1">
    <location>
        <begin position="1"/>
        <end position="26"/>
    </location>
</feature>
<dbReference type="EMBL" id="PZQS01000009">
    <property type="protein sequence ID" value="PVD24397.1"/>
    <property type="molecule type" value="Genomic_DNA"/>
</dbReference>
<reference evidence="2 3" key="1">
    <citation type="submission" date="2018-04" db="EMBL/GenBank/DDBJ databases">
        <title>The genome of golden apple snail Pomacea canaliculata provides insight into stress tolerance and invasive adaptation.</title>
        <authorList>
            <person name="Liu C."/>
            <person name="Liu B."/>
            <person name="Ren Y."/>
            <person name="Zhang Y."/>
            <person name="Wang H."/>
            <person name="Li S."/>
            <person name="Jiang F."/>
            <person name="Yin L."/>
            <person name="Zhang G."/>
            <person name="Qian W."/>
            <person name="Fan W."/>
        </authorList>
    </citation>
    <scope>NUCLEOTIDE SEQUENCE [LARGE SCALE GENOMIC DNA]</scope>
    <source>
        <strain evidence="2">SZHN2017</strain>
        <tissue evidence="2">Muscle</tissue>
    </source>
</reference>
<organism evidence="2 3">
    <name type="scientific">Pomacea canaliculata</name>
    <name type="common">Golden apple snail</name>
    <dbReference type="NCBI Taxonomy" id="400727"/>
    <lineage>
        <taxon>Eukaryota</taxon>
        <taxon>Metazoa</taxon>
        <taxon>Spiralia</taxon>
        <taxon>Lophotrochozoa</taxon>
        <taxon>Mollusca</taxon>
        <taxon>Gastropoda</taxon>
        <taxon>Caenogastropoda</taxon>
        <taxon>Architaenioglossa</taxon>
        <taxon>Ampullarioidea</taxon>
        <taxon>Ampullariidae</taxon>
        <taxon>Pomacea</taxon>
    </lineage>
</organism>
<feature type="compositionally biased region" description="Polar residues" evidence="1">
    <location>
        <begin position="408"/>
        <end position="425"/>
    </location>
</feature>
<feature type="region of interest" description="Disordered" evidence="1">
    <location>
        <begin position="390"/>
        <end position="442"/>
    </location>
</feature>
<evidence type="ECO:0000256" key="1">
    <source>
        <dbReference type="SAM" id="MobiDB-lite"/>
    </source>
</evidence>
<dbReference type="Proteomes" id="UP000245119">
    <property type="component" value="Linkage Group LG9"/>
</dbReference>
<evidence type="ECO:0000313" key="2">
    <source>
        <dbReference type="EMBL" id="PVD24397.1"/>
    </source>
</evidence>
<feature type="region of interest" description="Disordered" evidence="1">
    <location>
        <begin position="122"/>
        <end position="154"/>
    </location>
</feature>
<accession>A0A2T7NT93</accession>
<name>A0A2T7NT93_POMCA</name>
<keyword evidence="3" id="KW-1185">Reference proteome</keyword>
<dbReference type="AlphaFoldDB" id="A0A2T7NT93"/>
<protein>
    <submittedName>
        <fullName evidence="2">Uncharacterized protein</fullName>
    </submittedName>
</protein>
<gene>
    <name evidence="2" type="ORF">C0Q70_14879</name>
</gene>